<accession>A0AAN7ZS92</accession>
<dbReference type="InterPro" id="IPR002018">
    <property type="entry name" value="CarbesteraseB"/>
</dbReference>
<proteinExistence type="inferred from homology"/>
<comment type="similarity">
    <text evidence="1">Belongs to the type-B carboxylesterase/lipase family.</text>
</comment>
<evidence type="ECO:0000259" key="3">
    <source>
        <dbReference type="Pfam" id="PF00135"/>
    </source>
</evidence>
<organism evidence="4 5">
    <name type="scientific">Pyrocoelia pectoralis</name>
    <dbReference type="NCBI Taxonomy" id="417401"/>
    <lineage>
        <taxon>Eukaryota</taxon>
        <taxon>Metazoa</taxon>
        <taxon>Ecdysozoa</taxon>
        <taxon>Arthropoda</taxon>
        <taxon>Hexapoda</taxon>
        <taxon>Insecta</taxon>
        <taxon>Pterygota</taxon>
        <taxon>Neoptera</taxon>
        <taxon>Endopterygota</taxon>
        <taxon>Coleoptera</taxon>
        <taxon>Polyphaga</taxon>
        <taxon>Elateriformia</taxon>
        <taxon>Elateroidea</taxon>
        <taxon>Lampyridae</taxon>
        <taxon>Lampyrinae</taxon>
        <taxon>Pyrocoelia</taxon>
    </lineage>
</organism>
<comment type="caution">
    <text evidence="4">The sequence shown here is derived from an EMBL/GenBank/DDBJ whole genome shotgun (WGS) entry which is preliminary data.</text>
</comment>
<evidence type="ECO:0000313" key="4">
    <source>
        <dbReference type="EMBL" id="KAK5646896.1"/>
    </source>
</evidence>
<feature type="domain" description="Carboxylesterase type B" evidence="3">
    <location>
        <begin position="2"/>
        <end position="113"/>
    </location>
</feature>
<dbReference type="InterPro" id="IPR029058">
    <property type="entry name" value="AB_hydrolase_fold"/>
</dbReference>
<gene>
    <name evidence="4" type="ORF">RI129_005360</name>
</gene>
<dbReference type="PANTHER" id="PTHR43903">
    <property type="entry name" value="NEUROLIGIN"/>
    <property type="match status" value="1"/>
</dbReference>
<keyword evidence="2" id="KW-0325">Glycoprotein</keyword>
<dbReference type="InterPro" id="IPR051093">
    <property type="entry name" value="Neuroligin/BSAL"/>
</dbReference>
<dbReference type="AlphaFoldDB" id="A0AAN7ZS92"/>
<reference evidence="4 5" key="1">
    <citation type="journal article" date="2024" name="Insects">
        <title>An Improved Chromosome-Level Genome Assembly of the Firefly Pyrocoelia pectoralis.</title>
        <authorList>
            <person name="Fu X."/>
            <person name="Meyer-Rochow V.B."/>
            <person name="Ballantyne L."/>
            <person name="Zhu X."/>
        </authorList>
    </citation>
    <scope>NUCLEOTIDE SEQUENCE [LARGE SCALE GENOMIC DNA]</scope>
    <source>
        <strain evidence="4">XCY_ONT2</strain>
    </source>
</reference>
<dbReference type="EMBL" id="JAVRBK010000003">
    <property type="protein sequence ID" value="KAK5646896.1"/>
    <property type="molecule type" value="Genomic_DNA"/>
</dbReference>
<evidence type="ECO:0000313" key="5">
    <source>
        <dbReference type="Proteomes" id="UP001329430"/>
    </source>
</evidence>
<dbReference type="Pfam" id="PF00135">
    <property type="entry name" value="COesterase"/>
    <property type="match status" value="1"/>
</dbReference>
<dbReference type="Proteomes" id="UP001329430">
    <property type="component" value="Chromosome 3"/>
</dbReference>
<dbReference type="SUPFAM" id="SSF53474">
    <property type="entry name" value="alpha/beta-Hydrolases"/>
    <property type="match status" value="1"/>
</dbReference>
<evidence type="ECO:0000256" key="2">
    <source>
        <dbReference type="ARBA" id="ARBA00023180"/>
    </source>
</evidence>
<name>A0AAN7ZS92_9COLE</name>
<sequence length="113" mass="12599">MHNAIIQSGSVLTQSLIMPRNDSIKYAFLFGEAMNCRMDTNKNLRNCLLNKTADDIVKGQLTFSAIDPSYTPFRPSIEENRPDAFLGQNPIELINSNDLADIPIMIGLVRNEG</sequence>
<evidence type="ECO:0000256" key="1">
    <source>
        <dbReference type="ARBA" id="ARBA00005964"/>
    </source>
</evidence>
<keyword evidence="5" id="KW-1185">Reference proteome</keyword>
<dbReference type="Gene3D" id="3.40.50.1820">
    <property type="entry name" value="alpha/beta hydrolase"/>
    <property type="match status" value="1"/>
</dbReference>
<protein>
    <recommendedName>
        <fullName evidence="3">Carboxylesterase type B domain-containing protein</fullName>
    </recommendedName>
</protein>